<organism evidence="6 7">
    <name type="scientific">Fundulus heteroclitus</name>
    <name type="common">Killifish</name>
    <name type="synonym">Mummichog</name>
    <dbReference type="NCBI Taxonomy" id="8078"/>
    <lineage>
        <taxon>Eukaryota</taxon>
        <taxon>Metazoa</taxon>
        <taxon>Chordata</taxon>
        <taxon>Craniata</taxon>
        <taxon>Vertebrata</taxon>
        <taxon>Euteleostomi</taxon>
        <taxon>Actinopterygii</taxon>
        <taxon>Neopterygii</taxon>
        <taxon>Teleostei</taxon>
        <taxon>Neoteleostei</taxon>
        <taxon>Acanthomorphata</taxon>
        <taxon>Ovalentaria</taxon>
        <taxon>Atherinomorphae</taxon>
        <taxon>Cyprinodontiformes</taxon>
        <taxon>Fundulidae</taxon>
        <taxon>Fundulus</taxon>
    </lineage>
</organism>
<feature type="compositionally biased region" description="Basic and acidic residues" evidence="4">
    <location>
        <begin position="1011"/>
        <end position="1034"/>
    </location>
</feature>
<feature type="compositionally biased region" description="Basic and acidic residues" evidence="4">
    <location>
        <begin position="1069"/>
        <end position="1078"/>
    </location>
</feature>
<evidence type="ECO:0000259" key="5">
    <source>
        <dbReference type="PROSITE" id="PS50157"/>
    </source>
</evidence>
<dbReference type="STRING" id="8078.ENSFHEP00000018624"/>
<evidence type="ECO:0000256" key="3">
    <source>
        <dbReference type="PROSITE-ProRule" id="PRU00042"/>
    </source>
</evidence>
<keyword evidence="7" id="KW-1185">Reference proteome</keyword>
<feature type="compositionally biased region" description="Basic and acidic residues" evidence="4">
    <location>
        <begin position="438"/>
        <end position="447"/>
    </location>
</feature>
<dbReference type="Ensembl" id="ENSFHET00000027649.1">
    <property type="protein sequence ID" value="ENSFHEP00000018624.1"/>
    <property type="gene ID" value="ENSFHEG00000020490.1"/>
</dbReference>
<feature type="region of interest" description="Disordered" evidence="4">
    <location>
        <begin position="483"/>
        <end position="505"/>
    </location>
</feature>
<dbReference type="Pfam" id="PF17780">
    <property type="entry name" value="OCRE"/>
    <property type="match status" value="1"/>
</dbReference>
<feature type="compositionally biased region" description="Basic residues" evidence="4">
    <location>
        <begin position="1228"/>
        <end position="1237"/>
    </location>
</feature>
<feature type="compositionally biased region" description="Basic and acidic residues" evidence="4">
    <location>
        <begin position="1206"/>
        <end position="1227"/>
    </location>
</feature>
<feature type="compositionally biased region" description="Basic and acidic residues" evidence="4">
    <location>
        <begin position="296"/>
        <end position="317"/>
    </location>
</feature>
<dbReference type="Pfam" id="PF23217">
    <property type="entry name" value="DUF7066"/>
    <property type="match status" value="1"/>
</dbReference>
<feature type="region of interest" description="Disordered" evidence="4">
    <location>
        <begin position="1104"/>
        <end position="1157"/>
    </location>
</feature>
<keyword evidence="3" id="KW-0863">Zinc-finger</keyword>
<keyword evidence="3" id="KW-0862">Zinc</keyword>
<feature type="compositionally biased region" description="Basic and acidic residues" evidence="4">
    <location>
        <begin position="376"/>
        <end position="416"/>
    </location>
</feature>
<dbReference type="PANTHER" id="PTHR13948">
    <property type="entry name" value="RNA-BINDING PROTEIN"/>
    <property type="match status" value="1"/>
</dbReference>
<feature type="region of interest" description="Disordered" evidence="4">
    <location>
        <begin position="1206"/>
        <end position="1279"/>
    </location>
</feature>
<dbReference type="GO" id="GO:0000398">
    <property type="term" value="P:mRNA splicing, via spliceosome"/>
    <property type="evidence" value="ECO:0007669"/>
    <property type="project" value="TreeGrafter"/>
</dbReference>
<feature type="compositionally biased region" description="Basic and acidic residues" evidence="4">
    <location>
        <begin position="50"/>
        <end position="101"/>
    </location>
</feature>
<dbReference type="GO" id="GO:0005634">
    <property type="term" value="C:nucleus"/>
    <property type="evidence" value="ECO:0007669"/>
    <property type="project" value="UniProtKB-SubCell"/>
</dbReference>
<evidence type="ECO:0000256" key="1">
    <source>
        <dbReference type="ARBA" id="ARBA00004123"/>
    </source>
</evidence>
<feature type="compositionally biased region" description="Basic and acidic residues" evidence="4">
    <location>
        <begin position="1041"/>
        <end position="1059"/>
    </location>
</feature>
<feature type="compositionally biased region" description="Acidic residues" evidence="4">
    <location>
        <begin position="1129"/>
        <end position="1138"/>
    </location>
</feature>
<feature type="compositionally biased region" description="Basic and acidic residues" evidence="4">
    <location>
        <begin position="338"/>
        <end position="349"/>
    </location>
</feature>
<feature type="region of interest" description="Disordered" evidence="4">
    <location>
        <begin position="652"/>
        <end position="687"/>
    </location>
</feature>
<dbReference type="InterPro" id="IPR012677">
    <property type="entry name" value="Nucleotide-bd_a/b_plait_sf"/>
</dbReference>
<name>A0A3Q2PZ03_FUNHE</name>
<feature type="compositionally biased region" description="Basic and acidic residues" evidence="4">
    <location>
        <begin position="13"/>
        <end position="30"/>
    </location>
</feature>
<feature type="compositionally biased region" description="Basic and acidic residues" evidence="4">
    <location>
        <begin position="124"/>
        <end position="217"/>
    </location>
</feature>
<feature type="compositionally biased region" description="Low complexity" evidence="4">
    <location>
        <begin position="652"/>
        <end position="666"/>
    </location>
</feature>
<feature type="compositionally biased region" description="Basic and acidic residues" evidence="4">
    <location>
        <begin position="227"/>
        <end position="265"/>
    </location>
</feature>
<dbReference type="Proteomes" id="UP000265000">
    <property type="component" value="Unplaced"/>
</dbReference>
<feature type="region of interest" description="Disordered" evidence="4">
    <location>
        <begin position="603"/>
        <end position="629"/>
    </location>
</feature>
<feature type="region of interest" description="Disordered" evidence="4">
    <location>
        <begin position="976"/>
        <end position="1078"/>
    </location>
</feature>
<keyword evidence="2" id="KW-0539">Nucleus</keyword>
<dbReference type="PROSITE" id="PS50157">
    <property type="entry name" value="ZINC_FINGER_C2H2_2"/>
    <property type="match status" value="1"/>
</dbReference>
<accession>A0A3Q2PZ03</accession>
<dbReference type="GO" id="GO:0008270">
    <property type="term" value="F:zinc ion binding"/>
    <property type="evidence" value="ECO:0007669"/>
    <property type="project" value="UniProtKB-KW"/>
</dbReference>
<keyword evidence="3" id="KW-0479">Metal-binding</keyword>
<dbReference type="InterPro" id="IPR013087">
    <property type="entry name" value="Znf_C2H2_type"/>
</dbReference>
<evidence type="ECO:0000256" key="2">
    <source>
        <dbReference type="ARBA" id="ARBA00023242"/>
    </source>
</evidence>
<dbReference type="InterPro" id="IPR041591">
    <property type="entry name" value="OCRE"/>
</dbReference>
<dbReference type="InterPro" id="IPR035979">
    <property type="entry name" value="RBD_domain_sf"/>
</dbReference>
<feature type="compositionally biased region" description="Polar residues" evidence="4">
    <location>
        <begin position="997"/>
        <end position="1008"/>
    </location>
</feature>
<comment type="subcellular location">
    <subcellularLocation>
        <location evidence="1">Nucleus</location>
    </subcellularLocation>
</comment>
<dbReference type="Gene3D" id="3.30.70.330">
    <property type="match status" value="1"/>
</dbReference>
<protein>
    <submittedName>
        <fullName evidence="6">RNA-binding protein 5-like</fullName>
    </submittedName>
</protein>
<evidence type="ECO:0000313" key="6">
    <source>
        <dbReference type="Ensembl" id="ENSFHEP00000018624.1"/>
    </source>
</evidence>
<dbReference type="SUPFAM" id="SSF54928">
    <property type="entry name" value="RNA-binding domain, RBD"/>
    <property type="match status" value="2"/>
</dbReference>
<feature type="region of interest" description="Disordered" evidence="4">
    <location>
        <begin position="1"/>
        <end position="451"/>
    </location>
</feature>
<evidence type="ECO:0000256" key="4">
    <source>
        <dbReference type="SAM" id="MobiDB-lite"/>
    </source>
</evidence>
<feature type="domain" description="C2H2-type" evidence="5">
    <location>
        <begin position="1164"/>
        <end position="1194"/>
    </location>
</feature>
<reference evidence="6" key="1">
    <citation type="submission" date="2025-08" db="UniProtKB">
        <authorList>
            <consortium name="Ensembl"/>
        </authorList>
    </citation>
    <scope>IDENTIFICATION</scope>
</reference>
<dbReference type="InterPro" id="IPR055494">
    <property type="entry name" value="DUF7066"/>
</dbReference>
<evidence type="ECO:0000313" key="7">
    <source>
        <dbReference type="Proteomes" id="UP000265000"/>
    </source>
</evidence>
<dbReference type="PANTHER" id="PTHR13948:SF37">
    <property type="entry name" value="RNA-BINDING PROTEIN 6 ISOFORM X1"/>
    <property type="match status" value="1"/>
</dbReference>
<dbReference type="CDD" id="cd16162">
    <property type="entry name" value="OCRE_RBM5_like"/>
    <property type="match status" value="1"/>
</dbReference>
<sequence>MWDGPGPRGRPPFRGDPRGEMFWGRDRPMPRDGMNMGHMGPRPFDFPIMDQRRMDGFPMRGHDMDPRDMRGRDPGRDFFIPREEPDFHPRRHVDISMRDQIVEPPGFRGPGRDLGGRGMPPWDPNDRFSDMGDRERFGYDMHRFDRPDIDGRRGFPMDPMERDDGFRDMPGRHPVDVGDADRYEMDLPPHERRLMDIDRRGGPPFNPRDRFESDMDFRNQPGPPVDFRGRDRSPLRFEPGEFPPGERERLDMPQDLLGRRPEFRGPGDTGGIGEYPEKVDSPLMDYRSGEEMTLAEEWKSRQKDKNPYLGKDLKKETNPSFPVGLGSNVNVKDPSPFNKRDGSRGDHFPATDPPIPGKMGLQDHLMPEVDPLIGRHNRENKEWSRERDPKYIQDKTSRDERPPYPEEPNKPSHGKTEPNNPFREIKDVPPEQTPFRENLGREDDYRRNSTIQARDQDYRDIDYRTESRRVFEYQHKELPPTEKLLKDPVPITPSKFPDSVSQDRDYRNASVKDKVSNVISISGIPKTESVDQVLGAFAVRDGVPMQGMKIRNVVPGYSYDMAYVEFLNLEDAVHFMESNKGSIKVGTRTSVMKYVQPNECESGLVEPDHRLPHTLDSQLPPADLRTNPNAKGLIKELPHSQLQRNTDLTPEAWQQQVDQQHQQEQTEQLEESSDNLNPLHTSEHTKSVFKDSKTMIIKNVKSTTTVETILKALDPFAYLDERSVRLVKGKPPGTRCFCFVDMDSHEQVKRLVDLITKPRPLYIDGIRVHAEIARPLKNQSLRRDYEAPNLSMVPHPSEDVIMAQSFPPPPHYLHPAMVPVGAPATEVAMQAGDLNTLCKNPAASSDPSLSLGMDFGETTGAAPSHQTGGHVHADSAEIQARTEGSQTYIYGSETPDMSSYLFDSTSGFYYDPETTLYYDPNSRYFYNAQTQEYLYWDGTSKTYIQVPGGSAAGSSPGPIMTAEDRAILSNPAADAPLELKKPSAPPQASTDPDAGSAESSGGSVQSLTVAPEKKEDEESPKKDKEKDGKDEKPRSLAAVKIMKDMERWAKIQNRQKDTVRSPSPVLKSGIDDERRPSKSADAAFAIFERKIAGGDDLFKKPVAPVKKDEKSKRPMGSLGLLASDYGAGSDEEIEEDKEEVVGGAKSIQKSHPEEKDRLTDWKKMACLLCRRQFPNKDALIRHQQLSDLHKQNMEIHLKIKKSKKELEALENQEKELNARESSRSPEQKRRKQHHQQPQHHSSWAGSSREANKVSERPGLGAEPVQKKKKEPVVWDHNSYKQAVRKAMFARFKELE</sequence>
<reference evidence="6" key="2">
    <citation type="submission" date="2025-09" db="UniProtKB">
        <authorList>
            <consortium name="Ensembl"/>
        </authorList>
    </citation>
    <scope>IDENTIFICATION</scope>
</reference>
<proteinExistence type="predicted"/>
<dbReference type="GO" id="GO:0003723">
    <property type="term" value="F:RNA binding"/>
    <property type="evidence" value="ECO:0007669"/>
    <property type="project" value="TreeGrafter"/>
</dbReference>
<dbReference type="GeneTree" id="ENSGT00940000166798"/>